<evidence type="ECO:0000256" key="3">
    <source>
        <dbReference type="ARBA" id="ARBA00022475"/>
    </source>
</evidence>
<dbReference type="PANTHER" id="PTHR42718:SF47">
    <property type="entry name" value="METHYL VIOLOGEN RESISTANCE PROTEIN SMVA"/>
    <property type="match status" value="1"/>
</dbReference>
<feature type="transmembrane region" description="Helical" evidence="8">
    <location>
        <begin position="62"/>
        <end position="79"/>
    </location>
</feature>
<keyword evidence="3" id="KW-1003">Cell membrane</keyword>
<feature type="transmembrane region" description="Helical" evidence="8">
    <location>
        <begin position="338"/>
        <end position="359"/>
    </location>
</feature>
<name>A0ABU4K1Z0_9ACTN</name>
<organism evidence="10 11">
    <name type="scientific">Streptomyces roseolus</name>
    <dbReference type="NCBI Taxonomy" id="67358"/>
    <lineage>
        <taxon>Bacteria</taxon>
        <taxon>Bacillati</taxon>
        <taxon>Actinomycetota</taxon>
        <taxon>Actinomycetes</taxon>
        <taxon>Kitasatosporales</taxon>
        <taxon>Streptomycetaceae</taxon>
        <taxon>Streptomyces</taxon>
    </lineage>
</organism>
<evidence type="ECO:0000259" key="9">
    <source>
        <dbReference type="PROSITE" id="PS50850"/>
    </source>
</evidence>
<dbReference type="InterPro" id="IPR011701">
    <property type="entry name" value="MFS"/>
</dbReference>
<keyword evidence="11" id="KW-1185">Reference proteome</keyword>
<keyword evidence="6 8" id="KW-0472">Membrane</keyword>
<evidence type="ECO:0000256" key="1">
    <source>
        <dbReference type="ARBA" id="ARBA00004651"/>
    </source>
</evidence>
<feature type="transmembrane region" description="Helical" evidence="8">
    <location>
        <begin position="273"/>
        <end position="298"/>
    </location>
</feature>
<evidence type="ECO:0000256" key="8">
    <source>
        <dbReference type="SAM" id="Phobius"/>
    </source>
</evidence>
<reference evidence="10 11" key="1">
    <citation type="submission" date="2023-10" db="EMBL/GenBank/DDBJ databases">
        <authorList>
            <person name="Wang X.X."/>
        </authorList>
    </citation>
    <scope>NUCLEOTIDE SEQUENCE [LARGE SCALE GENOMIC DNA]</scope>
    <source>
        <strain evidence="10 11">NBRC 12816</strain>
    </source>
</reference>
<dbReference type="SUPFAM" id="SSF103473">
    <property type="entry name" value="MFS general substrate transporter"/>
    <property type="match status" value="1"/>
</dbReference>
<feature type="transmembrane region" description="Helical" evidence="8">
    <location>
        <begin position="310"/>
        <end position="331"/>
    </location>
</feature>
<evidence type="ECO:0000256" key="5">
    <source>
        <dbReference type="ARBA" id="ARBA00022989"/>
    </source>
</evidence>
<dbReference type="CDD" id="cd17321">
    <property type="entry name" value="MFS_MMR_MDR_like"/>
    <property type="match status" value="1"/>
</dbReference>
<feature type="transmembrane region" description="Helical" evidence="8">
    <location>
        <begin position="231"/>
        <end position="252"/>
    </location>
</feature>
<evidence type="ECO:0000256" key="7">
    <source>
        <dbReference type="ARBA" id="ARBA00023251"/>
    </source>
</evidence>
<feature type="transmembrane region" description="Helical" evidence="8">
    <location>
        <begin position="484"/>
        <end position="504"/>
    </location>
</feature>
<dbReference type="Gene3D" id="1.20.1720.10">
    <property type="entry name" value="Multidrug resistance protein D"/>
    <property type="match status" value="1"/>
</dbReference>
<feature type="transmembrane region" description="Helical" evidence="8">
    <location>
        <begin position="365"/>
        <end position="389"/>
    </location>
</feature>
<sequence>MSVISPVGAQPLAGRREWAGLAVLALPTLLISLDQSVLFLALPHLVESLRPTGTQSLWIMDAYGFLIAGFLITMGALGNRVGRRRLLLVGAVAVALTSLLAAYATSAEMLIAARALLGVAAATLMPSTLSLINGMFQDPGQRGRAIAVWAGCFMAGTALGPVVGGLLLERFWWGSVFLLGVPVMLVLLVAGPRLLPEYKEPGGGRLDLVSVVLSLAAVLPVIHGLKELARHGWSVVPLLTLAGGVAVGAVFVARQQRIDRPLLDLGLLRGRGFTAALAVLLVSMTATAGSYLFVTGYLQLVAGLSPMEAGLWMVPSAVASIVAAQLAPTLARRFPVHLVVAGGLLVAALGYGLLVLVGPAGGMPLLVAGFVAAFLGCGPIGALGTALVVGSAPPERAGSAAALSSVCGDLGAALGVALLGSLGTAVYQGTVAVPEGVSPQLAEAVRNGADTALVAAQALPPGAAETAGRVLDAAREAYTNGLNAAGAVCAVIAVASAAIAATTLRKASA</sequence>
<dbReference type="Gene3D" id="1.20.1250.20">
    <property type="entry name" value="MFS general substrate transporter like domains"/>
    <property type="match status" value="1"/>
</dbReference>
<keyword evidence="4 8" id="KW-0812">Transmembrane</keyword>
<dbReference type="InterPro" id="IPR036259">
    <property type="entry name" value="MFS_trans_sf"/>
</dbReference>
<dbReference type="Pfam" id="PF07690">
    <property type="entry name" value="MFS_1"/>
    <property type="match status" value="1"/>
</dbReference>
<gene>
    <name evidence="10" type="ORF">R2363_06240</name>
</gene>
<feature type="transmembrane region" description="Helical" evidence="8">
    <location>
        <begin position="172"/>
        <end position="194"/>
    </location>
</feature>
<evidence type="ECO:0000313" key="11">
    <source>
        <dbReference type="Proteomes" id="UP001278571"/>
    </source>
</evidence>
<proteinExistence type="predicted"/>
<keyword evidence="5 8" id="KW-1133">Transmembrane helix</keyword>
<feature type="transmembrane region" description="Helical" evidence="8">
    <location>
        <begin position="86"/>
        <end position="105"/>
    </location>
</feature>
<accession>A0ABU4K1Z0</accession>
<evidence type="ECO:0000256" key="2">
    <source>
        <dbReference type="ARBA" id="ARBA00022448"/>
    </source>
</evidence>
<feature type="transmembrane region" description="Helical" evidence="8">
    <location>
        <begin position="111"/>
        <end position="134"/>
    </location>
</feature>
<feature type="domain" description="Major facilitator superfamily (MFS) profile" evidence="9">
    <location>
        <begin position="20"/>
        <end position="508"/>
    </location>
</feature>
<comment type="caution">
    <text evidence="10">The sequence shown here is derived from an EMBL/GenBank/DDBJ whole genome shotgun (WGS) entry which is preliminary data.</text>
</comment>
<dbReference type="PROSITE" id="PS50850">
    <property type="entry name" value="MFS"/>
    <property type="match status" value="1"/>
</dbReference>
<feature type="transmembrane region" description="Helical" evidence="8">
    <location>
        <begin position="146"/>
        <end position="166"/>
    </location>
</feature>
<dbReference type="Proteomes" id="UP001278571">
    <property type="component" value="Unassembled WGS sequence"/>
</dbReference>
<protein>
    <submittedName>
        <fullName evidence="10">MFS transporter</fullName>
    </submittedName>
</protein>
<evidence type="ECO:0000256" key="4">
    <source>
        <dbReference type="ARBA" id="ARBA00022692"/>
    </source>
</evidence>
<evidence type="ECO:0000313" key="10">
    <source>
        <dbReference type="EMBL" id="MDX2291771.1"/>
    </source>
</evidence>
<evidence type="ECO:0000256" key="6">
    <source>
        <dbReference type="ARBA" id="ARBA00023136"/>
    </source>
</evidence>
<keyword evidence="2" id="KW-0813">Transport</keyword>
<keyword evidence="7" id="KW-0046">Antibiotic resistance</keyword>
<feature type="transmembrane region" description="Helical" evidence="8">
    <location>
        <begin position="206"/>
        <end position="225"/>
    </location>
</feature>
<dbReference type="EMBL" id="JAWJZF010000263">
    <property type="protein sequence ID" value="MDX2291771.1"/>
    <property type="molecule type" value="Genomic_DNA"/>
</dbReference>
<feature type="transmembrane region" description="Helical" evidence="8">
    <location>
        <begin position="21"/>
        <end position="42"/>
    </location>
</feature>
<comment type="subcellular location">
    <subcellularLocation>
        <location evidence="1">Cell membrane</location>
        <topology evidence="1">Multi-pass membrane protein</topology>
    </subcellularLocation>
</comment>
<dbReference type="RefSeq" id="WP_319008305.1">
    <property type="nucleotide sequence ID" value="NZ_JAWJZF010000263.1"/>
</dbReference>
<dbReference type="InterPro" id="IPR020846">
    <property type="entry name" value="MFS_dom"/>
</dbReference>
<dbReference type="PANTHER" id="PTHR42718">
    <property type="entry name" value="MAJOR FACILITATOR SUPERFAMILY MULTIDRUG TRANSPORTER MFSC"/>
    <property type="match status" value="1"/>
</dbReference>
<feature type="transmembrane region" description="Helical" evidence="8">
    <location>
        <begin position="401"/>
        <end position="427"/>
    </location>
</feature>